<evidence type="ECO:0000256" key="1">
    <source>
        <dbReference type="ARBA" id="ARBA00022679"/>
    </source>
</evidence>
<dbReference type="Proteomes" id="UP001234989">
    <property type="component" value="Chromosome 8"/>
</dbReference>
<evidence type="ECO:0000313" key="8">
    <source>
        <dbReference type="EMBL" id="WMV41358.1"/>
    </source>
</evidence>
<dbReference type="GO" id="GO:0004519">
    <property type="term" value="F:endonuclease activity"/>
    <property type="evidence" value="ECO:0007669"/>
    <property type="project" value="UniProtKB-KW"/>
</dbReference>
<dbReference type="SUPFAM" id="SSF56672">
    <property type="entry name" value="DNA/RNA polymerases"/>
    <property type="match status" value="1"/>
</dbReference>
<dbReference type="PANTHER" id="PTHR34072:SF52">
    <property type="entry name" value="RIBONUCLEASE H"/>
    <property type="match status" value="1"/>
</dbReference>
<keyword evidence="4" id="KW-0255">Endonuclease</keyword>
<keyword evidence="6" id="KW-0695">RNA-directed DNA polymerase</keyword>
<sequence length="115" mass="13663">MQGFVVYCNASRVGLGCVLMQNGKVIPYSSRQLKFHEKNYPTHDLELAVVVFALKIWRYYLYGVHVDVFTDHMSLQYVFTQKELNLRQKRWLELLKDYDMCIVITQVRLMLLLMP</sequence>
<evidence type="ECO:0000259" key="7">
    <source>
        <dbReference type="Pfam" id="PF17917"/>
    </source>
</evidence>
<dbReference type="PANTHER" id="PTHR34072">
    <property type="entry name" value="ENZYMATIC POLYPROTEIN-RELATED"/>
    <property type="match status" value="1"/>
</dbReference>
<protein>
    <recommendedName>
        <fullName evidence="7">Reverse transcriptase RNase H-like domain-containing protein</fullName>
    </recommendedName>
</protein>
<reference evidence="8" key="1">
    <citation type="submission" date="2023-08" db="EMBL/GenBank/DDBJ databases">
        <title>A de novo genome assembly of Solanum verrucosum Schlechtendal, a Mexican diploid species geographically isolated from the other diploid A-genome species in potato relatives.</title>
        <authorList>
            <person name="Hosaka K."/>
        </authorList>
    </citation>
    <scope>NUCLEOTIDE SEQUENCE</scope>
    <source>
        <tissue evidence="8">Young leaves</tissue>
    </source>
</reference>
<evidence type="ECO:0000256" key="4">
    <source>
        <dbReference type="ARBA" id="ARBA00022759"/>
    </source>
</evidence>
<accession>A0AAF0ZKS3</accession>
<keyword evidence="3" id="KW-0540">Nuclease</keyword>
<feature type="domain" description="Reverse transcriptase RNase H-like" evidence="7">
    <location>
        <begin position="4"/>
        <end position="98"/>
    </location>
</feature>
<dbReference type="AlphaFoldDB" id="A0AAF0ZKS3"/>
<evidence type="ECO:0000256" key="6">
    <source>
        <dbReference type="ARBA" id="ARBA00022918"/>
    </source>
</evidence>
<dbReference type="InterPro" id="IPR043502">
    <property type="entry name" value="DNA/RNA_pol_sf"/>
</dbReference>
<dbReference type="CDD" id="cd09274">
    <property type="entry name" value="RNase_HI_RT_Ty3"/>
    <property type="match status" value="1"/>
</dbReference>
<dbReference type="GO" id="GO:0016787">
    <property type="term" value="F:hydrolase activity"/>
    <property type="evidence" value="ECO:0007669"/>
    <property type="project" value="UniProtKB-KW"/>
</dbReference>
<keyword evidence="5" id="KW-0378">Hydrolase</keyword>
<name>A0AAF0ZKS3_SOLVR</name>
<evidence type="ECO:0000256" key="3">
    <source>
        <dbReference type="ARBA" id="ARBA00022722"/>
    </source>
</evidence>
<dbReference type="InterPro" id="IPR041373">
    <property type="entry name" value="RT_RNaseH"/>
</dbReference>
<keyword evidence="9" id="KW-1185">Reference proteome</keyword>
<keyword evidence="1" id="KW-0808">Transferase</keyword>
<evidence type="ECO:0000313" key="9">
    <source>
        <dbReference type="Proteomes" id="UP001234989"/>
    </source>
</evidence>
<proteinExistence type="predicted"/>
<gene>
    <name evidence="8" type="ORF">MTR67_034743</name>
</gene>
<dbReference type="EMBL" id="CP133619">
    <property type="protein sequence ID" value="WMV41358.1"/>
    <property type="molecule type" value="Genomic_DNA"/>
</dbReference>
<dbReference type="GO" id="GO:0003964">
    <property type="term" value="F:RNA-directed DNA polymerase activity"/>
    <property type="evidence" value="ECO:0007669"/>
    <property type="project" value="UniProtKB-KW"/>
</dbReference>
<keyword evidence="2" id="KW-0548">Nucleotidyltransferase</keyword>
<dbReference type="Pfam" id="PF17917">
    <property type="entry name" value="RT_RNaseH"/>
    <property type="match status" value="1"/>
</dbReference>
<organism evidence="8 9">
    <name type="scientific">Solanum verrucosum</name>
    <dbReference type="NCBI Taxonomy" id="315347"/>
    <lineage>
        <taxon>Eukaryota</taxon>
        <taxon>Viridiplantae</taxon>
        <taxon>Streptophyta</taxon>
        <taxon>Embryophyta</taxon>
        <taxon>Tracheophyta</taxon>
        <taxon>Spermatophyta</taxon>
        <taxon>Magnoliopsida</taxon>
        <taxon>eudicotyledons</taxon>
        <taxon>Gunneridae</taxon>
        <taxon>Pentapetalae</taxon>
        <taxon>asterids</taxon>
        <taxon>lamiids</taxon>
        <taxon>Solanales</taxon>
        <taxon>Solanaceae</taxon>
        <taxon>Solanoideae</taxon>
        <taxon>Solaneae</taxon>
        <taxon>Solanum</taxon>
    </lineage>
</organism>
<evidence type="ECO:0000256" key="5">
    <source>
        <dbReference type="ARBA" id="ARBA00022801"/>
    </source>
</evidence>
<evidence type="ECO:0000256" key="2">
    <source>
        <dbReference type="ARBA" id="ARBA00022695"/>
    </source>
</evidence>